<keyword evidence="3" id="KW-0813">Transport</keyword>
<dbReference type="Pfam" id="PF00127">
    <property type="entry name" value="Copper-bind"/>
    <property type="match status" value="1"/>
</dbReference>
<evidence type="ECO:0000256" key="7">
    <source>
        <dbReference type="ARBA" id="ARBA00023008"/>
    </source>
</evidence>
<name>A0A1I0MHN6_9EURY</name>
<evidence type="ECO:0000313" key="13">
    <source>
        <dbReference type="Proteomes" id="UP000198518"/>
    </source>
</evidence>
<dbReference type="PANTHER" id="PTHR34192">
    <property type="entry name" value="PLASTOCYANIN MAJOR ISOFORM, CHLOROPLASTIC-RELATED"/>
    <property type="match status" value="1"/>
</dbReference>
<gene>
    <name evidence="12" type="ORF">SAMN04487945_0041</name>
</gene>
<keyword evidence="4 9" id="KW-0479">Metal-binding</keyword>
<feature type="binding site" evidence="9">
    <location>
        <position position="100"/>
    </location>
    <ligand>
        <name>Cu cation</name>
        <dbReference type="ChEBI" id="CHEBI:23378"/>
    </ligand>
</feature>
<comment type="cofactor">
    <cofactor evidence="9">
        <name>Cu cation</name>
        <dbReference type="ChEBI" id="CHEBI:23378"/>
    </cofactor>
    <text evidence="9">Binds 1 copper ion per subunit.</text>
</comment>
<feature type="binding site" evidence="9">
    <location>
        <position position="143"/>
    </location>
    <ligand>
        <name>Cu cation</name>
        <dbReference type="ChEBI" id="CHEBI:23378"/>
    </ligand>
</feature>
<organism evidence="12 13">
    <name type="scientific">Halobacterium jilantaiense</name>
    <dbReference type="NCBI Taxonomy" id="355548"/>
    <lineage>
        <taxon>Archaea</taxon>
        <taxon>Methanobacteriati</taxon>
        <taxon>Methanobacteriota</taxon>
        <taxon>Stenosarchaea group</taxon>
        <taxon>Halobacteria</taxon>
        <taxon>Halobacteriales</taxon>
        <taxon>Halobacteriaceae</taxon>
        <taxon>Halobacterium</taxon>
    </lineage>
</organism>
<evidence type="ECO:0000256" key="5">
    <source>
        <dbReference type="ARBA" id="ARBA00022764"/>
    </source>
</evidence>
<evidence type="ECO:0000256" key="2">
    <source>
        <dbReference type="ARBA" id="ARBA00004418"/>
    </source>
</evidence>
<dbReference type="PROSITE" id="PS00196">
    <property type="entry name" value="COPPER_BLUE"/>
    <property type="match status" value="1"/>
</dbReference>
<dbReference type="GO" id="GO:0042597">
    <property type="term" value="C:periplasmic space"/>
    <property type="evidence" value="ECO:0007669"/>
    <property type="project" value="UniProtKB-SubCell"/>
</dbReference>
<evidence type="ECO:0000256" key="9">
    <source>
        <dbReference type="PIRSR" id="PIRSR602386-1"/>
    </source>
</evidence>
<evidence type="ECO:0000256" key="6">
    <source>
        <dbReference type="ARBA" id="ARBA00022982"/>
    </source>
</evidence>
<keyword evidence="6" id="KW-0249">Electron transport</keyword>
<dbReference type="InterPro" id="IPR000923">
    <property type="entry name" value="BlueCu_1"/>
</dbReference>
<dbReference type="GO" id="GO:0009055">
    <property type="term" value="F:electron transfer activity"/>
    <property type="evidence" value="ECO:0007669"/>
    <property type="project" value="InterPro"/>
</dbReference>
<dbReference type="PROSITE" id="PS51318">
    <property type="entry name" value="TAT"/>
    <property type="match status" value="1"/>
</dbReference>
<keyword evidence="7 9" id="KW-0186">Copper</keyword>
<dbReference type="InterPro" id="IPR006311">
    <property type="entry name" value="TAT_signal"/>
</dbReference>
<protein>
    <submittedName>
        <fullName evidence="12">Halocyanin domain-containing protein</fullName>
    </submittedName>
</protein>
<dbReference type="InterPro" id="IPR028871">
    <property type="entry name" value="BlueCu_1_BS"/>
</dbReference>
<evidence type="ECO:0000256" key="10">
    <source>
        <dbReference type="SAM" id="Phobius"/>
    </source>
</evidence>
<dbReference type="Gene3D" id="2.60.40.420">
    <property type="entry name" value="Cupredoxins - blue copper proteins"/>
    <property type="match status" value="1"/>
</dbReference>
<evidence type="ECO:0000256" key="8">
    <source>
        <dbReference type="ARBA" id="ARBA00023136"/>
    </source>
</evidence>
<keyword evidence="13" id="KW-1185">Reference proteome</keyword>
<dbReference type="Proteomes" id="UP000198518">
    <property type="component" value="Unassembled WGS sequence"/>
</dbReference>
<dbReference type="GO" id="GO:0016020">
    <property type="term" value="C:membrane"/>
    <property type="evidence" value="ECO:0007669"/>
    <property type="project" value="UniProtKB-SubCell"/>
</dbReference>
<dbReference type="SUPFAM" id="SSF49503">
    <property type="entry name" value="Cupredoxins"/>
    <property type="match status" value="1"/>
</dbReference>
<keyword evidence="5" id="KW-0574">Periplasm</keyword>
<dbReference type="InterPro" id="IPR008972">
    <property type="entry name" value="Cupredoxin"/>
</dbReference>
<dbReference type="CDD" id="cd04220">
    <property type="entry name" value="Halocyanin"/>
    <property type="match status" value="1"/>
</dbReference>
<evidence type="ECO:0000259" key="11">
    <source>
        <dbReference type="Pfam" id="PF00127"/>
    </source>
</evidence>
<proteinExistence type="predicted"/>
<feature type="domain" description="Blue (type 1) copper" evidence="11">
    <location>
        <begin position="66"/>
        <end position="154"/>
    </location>
</feature>
<dbReference type="PRINTS" id="PR00155">
    <property type="entry name" value="AMICYANIN"/>
</dbReference>
<evidence type="ECO:0000256" key="4">
    <source>
        <dbReference type="ARBA" id="ARBA00022723"/>
    </source>
</evidence>
<keyword evidence="8 10" id="KW-0472">Membrane</keyword>
<dbReference type="AlphaFoldDB" id="A0A1I0MHN6"/>
<dbReference type="OrthoDB" id="11088at2157"/>
<dbReference type="GO" id="GO:0005507">
    <property type="term" value="F:copper ion binding"/>
    <property type="evidence" value="ECO:0007669"/>
    <property type="project" value="InterPro"/>
</dbReference>
<sequence>MTHSDSAVTRRSLLRASAGAGAAAVGTSALAGGAAAQDAGVAEWLSGVSNYDGVVDETGSDSVTVEVGVEANGGPYGFGPAAVRVDPGTEVTFEWVSNTHNVVVESQPENADWSGEEEINNEGYTYSATFETEGVYQYFCGPHRSMGMKGAVVVGDVEVGGGSGGGGIDWAEVGVLGFAGILGLGLLSPLVSRALGESERGRRHR</sequence>
<dbReference type="EMBL" id="FOJA01000001">
    <property type="protein sequence ID" value="SEV87346.1"/>
    <property type="molecule type" value="Genomic_DNA"/>
</dbReference>
<feature type="transmembrane region" description="Helical" evidence="10">
    <location>
        <begin position="173"/>
        <end position="195"/>
    </location>
</feature>
<dbReference type="PANTHER" id="PTHR34192:SF10">
    <property type="entry name" value="PLASTOCYANIN MAJOR ISOFORM, CHLOROPLASTIC-RELATED"/>
    <property type="match status" value="1"/>
</dbReference>
<reference evidence="12 13" key="1">
    <citation type="submission" date="2016-10" db="EMBL/GenBank/DDBJ databases">
        <authorList>
            <person name="de Groot N.N."/>
        </authorList>
    </citation>
    <scope>NUCLEOTIDE SEQUENCE [LARGE SCALE GENOMIC DNA]</scope>
    <source>
        <strain evidence="12 13">CGMCC 1.5337</strain>
    </source>
</reference>
<keyword evidence="10" id="KW-0812">Transmembrane</keyword>
<feature type="binding site" evidence="9">
    <location>
        <position position="140"/>
    </location>
    <ligand>
        <name>Cu cation</name>
        <dbReference type="ChEBI" id="CHEBI:23378"/>
    </ligand>
</feature>
<dbReference type="NCBIfam" id="TIGR03102">
    <property type="entry name" value="halo_cynanin"/>
    <property type="match status" value="1"/>
</dbReference>
<feature type="binding site" evidence="9">
    <location>
        <position position="148"/>
    </location>
    <ligand>
        <name>Cu cation</name>
        <dbReference type="ChEBI" id="CHEBI:23378"/>
    </ligand>
</feature>
<evidence type="ECO:0000256" key="1">
    <source>
        <dbReference type="ARBA" id="ARBA00004370"/>
    </source>
</evidence>
<evidence type="ECO:0000256" key="3">
    <source>
        <dbReference type="ARBA" id="ARBA00022448"/>
    </source>
</evidence>
<dbReference type="InterPro" id="IPR002386">
    <property type="entry name" value="Amicyanin/Pseudoazurin"/>
</dbReference>
<comment type="subcellular location">
    <subcellularLocation>
        <location evidence="1">Membrane</location>
    </subcellularLocation>
    <subcellularLocation>
        <location evidence="2">Periplasm</location>
    </subcellularLocation>
</comment>
<dbReference type="InterPro" id="IPR017533">
    <property type="entry name" value="Halocyanin"/>
</dbReference>
<evidence type="ECO:0000313" key="12">
    <source>
        <dbReference type="EMBL" id="SEV87346.1"/>
    </source>
</evidence>
<accession>A0A1I0MHN6</accession>
<keyword evidence="10" id="KW-1133">Transmembrane helix</keyword>
<dbReference type="STRING" id="355548.SAMN04487945_0041"/>